<dbReference type="Proteomes" id="UP000031364">
    <property type="component" value="Unassembled WGS sequence"/>
</dbReference>
<dbReference type="EMBL" id="JNFP01000101">
    <property type="protein sequence ID" value="KIA59617.1"/>
    <property type="molecule type" value="Genomic_DNA"/>
</dbReference>
<gene>
    <name evidence="2" type="ORF">FG87_41880</name>
</gene>
<name>A0ABR4Z2S8_9NOCA</name>
<comment type="caution">
    <text evidence="2">The sequence shown here is derived from an EMBL/GenBank/DDBJ whole genome shotgun (WGS) entry which is preliminary data.</text>
</comment>
<evidence type="ECO:0000256" key="1">
    <source>
        <dbReference type="SAM" id="MobiDB-lite"/>
    </source>
</evidence>
<proteinExistence type="predicted"/>
<accession>A0ABR4Z2S8</accession>
<sequence>MPAPSRPRRLERDEDRPVRTERELPRVLGVDAIAAVGGAGAVPHTSQYPSITVPAQPGSVQRSGVAAAVVASAVAASCGCAVERIVVASAGAVPHTVQ</sequence>
<reference evidence="2 3" key="1">
    <citation type="journal article" date="2014" name="Int. J. Syst. Evol. Microbiol.">
        <title>Nocardia vulneris sp. nov., isolated from wounds of human patients in North America.</title>
        <authorList>
            <person name="Lasker B.A."/>
            <person name="Bell M."/>
            <person name="Klenk H.P."/>
            <person name="Sproer C."/>
            <person name="Schumann C."/>
            <person name="Schumann P."/>
            <person name="Brown J.M."/>
        </authorList>
    </citation>
    <scope>NUCLEOTIDE SEQUENCE [LARGE SCALE GENOMIC DNA]</scope>
    <source>
        <strain evidence="2 3">W9851</strain>
    </source>
</reference>
<protein>
    <submittedName>
        <fullName evidence="2">Uncharacterized protein</fullName>
    </submittedName>
</protein>
<evidence type="ECO:0000313" key="3">
    <source>
        <dbReference type="Proteomes" id="UP000031364"/>
    </source>
</evidence>
<feature type="region of interest" description="Disordered" evidence="1">
    <location>
        <begin position="1"/>
        <end position="22"/>
    </location>
</feature>
<organism evidence="2 3">
    <name type="scientific">Nocardia vulneris</name>
    <dbReference type="NCBI Taxonomy" id="1141657"/>
    <lineage>
        <taxon>Bacteria</taxon>
        <taxon>Bacillati</taxon>
        <taxon>Actinomycetota</taxon>
        <taxon>Actinomycetes</taxon>
        <taxon>Mycobacteriales</taxon>
        <taxon>Nocardiaceae</taxon>
        <taxon>Nocardia</taxon>
    </lineage>
</organism>
<feature type="compositionally biased region" description="Basic and acidic residues" evidence="1">
    <location>
        <begin position="8"/>
        <end position="22"/>
    </location>
</feature>
<keyword evidence="3" id="KW-1185">Reference proteome</keyword>
<evidence type="ECO:0000313" key="2">
    <source>
        <dbReference type="EMBL" id="KIA59617.1"/>
    </source>
</evidence>